<gene>
    <name evidence="1" type="ORF">SBAD_LOCUS6893</name>
</gene>
<dbReference type="AlphaFoldDB" id="A0A183ITE6"/>
<accession>A0A183ITE6</accession>
<evidence type="ECO:0000313" key="1">
    <source>
        <dbReference type="EMBL" id="VDP11077.1"/>
    </source>
</evidence>
<dbReference type="EMBL" id="UZAM01010131">
    <property type="protein sequence ID" value="VDP11077.1"/>
    <property type="molecule type" value="Genomic_DNA"/>
</dbReference>
<dbReference type="Proteomes" id="UP000270296">
    <property type="component" value="Unassembled WGS sequence"/>
</dbReference>
<sequence>MDSNVPCWALPEILSTIEVCREAETRLCMIDCLSSMFLGTGKEWIRSSDEISPLLAIFRHTLQEVKSGEIGNLLEFLGKYVEAELRISKEAKDDHYNPFWKSPPEIIYEPLFLIRLTASCIELAANEEGQVQGEETVLSALSLVEERSKKGVVKRCKSPNQPSLERVGRNCAEFLFTVAEGRNLPVNWRLKFVATLCVQFLKLLKLLE</sequence>
<keyword evidence="2" id="KW-1185">Reference proteome</keyword>
<reference evidence="1 2" key="2">
    <citation type="submission" date="2018-11" db="EMBL/GenBank/DDBJ databases">
        <authorList>
            <consortium name="Pathogen Informatics"/>
        </authorList>
    </citation>
    <scope>NUCLEOTIDE SEQUENCE [LARGE SCALE GENOMIC DNA]</scope>
</reference>
<proteinExistence type="predicted"/>
<protein>
    <submittedName>
        <fullName evidence="3">MMS19 nucleotide excision repair protein</fullName>
    </submittedName>
</protein>
<evidence type="ECO:0000313" key="2">
    <source>
        <dbReference type="Proteomes" id="UP000270296"/>
    </source>
</evidence>
<organism evidence="3">
    <name type="scientific">Soboliphyme baturini</name>
    <dbReference type="NCBI Taxonomy" id="241478"/>
    <lineage>
        <taxon>Eukaryota</taxon>
        <taxon>Metazoa</taxon>
        <taxon>Ecdysozoa</taxon>
        <taxon>Nematoda</taxon>
        <taxon>Enoplea</taxon>
        <taxon>Dorylaimia</taxon>
        <taxon>Dioctophymatida</taxon>
        <taxon>Dioctophymatoidea</taxon>
        <taxon>Soboliphymatidae</taxon>
        <taxon>Soboliphyme</taxon>
    </lineage>
</organism>
<reference evidence="3" key="1">
    <citation type="submission" date="2016-06" db="UniProtKB">
        <authorList>
            <consortium name="WormBaseParasite"/>
        </authorList>
    </citation>
    <scope>IDENTIFICATION</scope>
</reference>
<evidence type="ECO:0000313" key="3">
    <source>
        <dbReference type="WBParaSite" id="SBAD_0000715801-mRNA-1"/>
    </source>
</evidence>
<name>A0A183ITE6_9BILA</name>
<dbReference type="WBParaSite" id="SBAD_0000715801-mRNA-1">
    <property type="protein sequence ID" value="SBAD_0000715801-mRNA-1"/>
    <property type="gene ID" value="SBAD_0000715801"/>
</dbReference>